<dbReference type="CDD" id="cd04869">
    <property type="entry name" value="ACT_GcvR_2"/>
    <property type="match status" value="1"/>
</dbReference>
<evidence type="ECO:0000256" key="1">
    <source>
        <dbReference type="PIRNR" id="PIRNR028103"/>
    </source>
</evidence>
<evidence type="ECO:0000259" key="2">
    <source>
        <dbReference type="PROSITE" id="PS51671"/>
    </source>
</evidence>
<dbReference type="OrthoDB" id="5814713at2"/>
<dbReference type="PIRSF" id="PIRSF028103">
    <property type="entry name" value="GcvR"/>
    <property type="match status" value="1"/>
</dbReference>
<comment type="caution">
    <text evidence="3">The sequence shown here is derived from an EMBL/GenBank/DDBJ whole genome shotgun (WGS) entry which is preliminary data.</text>
</comment>
<dbReference type="PROSITE" id="PS51671">
    <property type="entry name" value="ACT"/>
    <property type="match status" value="2"/>
</dbReference>
<keyword evidence="1" id="KW-0804">Transcription</keyword>
<sequence length="184" mass="19563">MAEVVGAGTHTELVLSLLGPDRPGLVTQVTQHVAESGCNLEASRMVVLSGYACMAVTASGNWKTLATLEGRLERLERESGLVVTARRGPLEEAGEAAMAYAVDVIALDAPGLLHGLANFFATRGVNLRDVQSRVYTAQQTGARMFAANIVIDIPAAQHLATLRGEFMDFCDELNLDGVLEPIKA</sequence>
<reference evidence="3 4" key="1">
    <citation type="submission" date="2017-02" db="EMBL/GenBank/DDBJ databases">
        <title>Genomic diversity within the haloalkaliphilic genus Thioalkalivibrio.</title>
        <authorList>
            <person name="Ahn A.-C."/>
            <person name="Meier-Kolthoff J."/>
            <person name="Overmars L."/>
            <person name="Richter M."/>
            <person name="Woyke T."/>
            <person name="Sorokin D.Y."/>
            <person name="Muyzer G."/>
        </authorList>
    </citation>
    <scope>NUCLEOTIDE SEQUENCE [LARGE SCALE GENOMIC DNA]</scope>
    <source>
        <strain evidence="3 4">HL17</strain>
    </source>
</reference>
<gene>
    <name evidence="3" type="ORF">B1A74_11440</name>
</gene>
<dbReference type="AlphaFoldDB" id="A0A1V2ZWH7"/>
<evidence type="ECO:0000313" key="3">
    <source>
        <dbReference type="EMBL" id="OOC09351.1"/>
    </source>
</evidence>
<dbReference type="InterPro" id="IPR016867">
    <property type="entry name" value="GcvR"/>
</dbReference>
<feature type="domain" description="ACT" evidence="2">
    <location>
        <begin position="14"/>
        <end position="89"/>
    </location>
</feature>
<name>A0A1V2ZWH7_9GAMM</name>
<dbReference type="PANTHER" id="PTHR34875:SF5">
    <property type="entry name" value="GLYCINE CLEAVAGE SYSTEM TRANSCRIPTIONAL REPRESSOR"/>
    <property type="match status" value="1"/>
</dbReference>
<comment type="subcellular location">
    <subcellularLocation>
        <location evidence="1">Cytoplasm</location>
    </subcellularLocation>
</comment>
<keyword evidence="4" id="KW-1185">Reference proteome</keyword>
<dbReference type="RefSeq" id="WP_018870622.1">
    <property type="nucleotide sequence ID" value="NZ_MUZR01000051.1"/>
</dbReference>
<keyword evidence="1" id="KW-0678">Repressor</keyword>
<dbReference type="SUPFAM" id="SSF55021">
    <property type="entry name" value="ACT-like"/>
    <property type="match status" value="2"/>
</dbReference>
<dbReference type="PANTHER" id="PTHR34875">
    <property type="entry name" value="UPF0237 PROTEIN MJ1558"/>
    <property type="match status" value="1"/>
</dbReference>
<dbReference type="Pfam" id="PF13740">
    <property type="entry name" value="ACT_6"/>
    <property type="match status" value="1"/>
</dbReference>
<dbReference type="EMBL" id="MUZR01000051">
    <property type="protein sequence ID" value="OOC09351.1"/>
    <property type="molecule type" value="Genomic_DNA"/>
</dbReference>
<feature type="domain" description="ACT" evidence="2">
    <location>
        <begin position="101"/>
        <end position="180"/>
    </location>
</feature>
<dbReference type="STRING" id="252474.B1A74_11440"/>
<dbReference type="Gene3D" id="3.30.70.260">
    <property type="match status" value="2"/>
</dbReference>
<accession>A0A1V2ZWH7</accession>
<organism evidence="3 4">
    <name type="scientific">Thioalkalivibrio halophilus</name>
    <dbReference type="NCBI Taxonomy" id="252474"/>
    <lineage>
        <taxon>Bacteria</taxon>
        <taxon>Pseudomonadati</taxon>
        <taxon>Pseudomonadota</taxon>
        <taxon>Gammaproteobacteria</taxon>
        <taxon>Chromatiales</taxon>
        <taxon>Ectothiorhodospiraceae</taxon>
        <taxon>Thioalkalivibrio</taxon>
    </lineage>
</organism>
<protein>
    <recommendedName>
        <fullName evidence="1">Glycine cleavage system transcriptional repressor</fullName>
    </recommendedName>
</protein>
<proteinExistence type="predicted"/>
<dbReference type="GO" id="GO:0006355">
    <property type="term" value="P:regulation of DNA-templated transcription"/>
    <property type="evidence" value="ECO:0007669"/>
    <property type="project" value="UniProtKB-UniRule"/>
</dbReference>
<dbReference type="InterPro" id="IPR050990">
    <property type="entry name" value="UPF0237/GcvR_regulator"/>
</dbReference>
<dbReference type="GO" id="GO:0005737">
    <property type="term" value="C:cytoplasm"/>
    <property type="evidence" value="ECO:0007669"/>
    <property type="project" value="UniProtKB-SubCell"/>
</dbReference>
<keyword evidence="1" id="KW-0963">Cytoplasm</keyword>
<evidence type="ECO:0000313" key="4">
    <source>
        <dbReference type="Proteomes" id="UP000189177"/>
    </source>
</evidence>
<dbReference type="Proteomes" id="UP000189177">
    <property type="component" value="Unassembled WGS sequence"/>
</dbReference>
<dbReference type="InterPro" id="IPR045865">
    <property type="entry name" value="ACT-like_dom_sf"/>
</dbReference>
<dbReference type="InterPro" id="IPR002912">
    <property type="entry name" value="ACT_dom"/>
</dbReference>